<keyword evidence="9" id="KW-1185">Reference proteome</keyword>
<keyword evidence="4 6" id="KW-0496">Mitochondrion</keyword>
<dbReference type="CDD" id="cd20270">
    <property type="entry name" value="Complex1_LYR_SDHAF3_LYRM10"/>
    <property type="match status" value="1"/>
</dbReference>
<organism evidence="10">
    <name type="scientific">Echinostoma caproni</name>
    <dbReference type="NCBI Taxonomy" id="27848"/>
    <lineage>
        <taxon>Eukaryota</taxon>
        <taxon>Metazoa</taxon>
        <taxon>Spiralia</taxon>
        <taxon>Lophotrochozoa</taxon>
        <taxon>Platyhelminthes</taxon>
        <taxon>Trematoda</taxon>
        <taxon>Digenea</taxon>
        <taxon>Plagiorchiida</taxon>
        <taxon>Echinostomata</taxon>
        <taxon>Echinostomatoidea</taxon>
        <taxon>Echinostomatidae</taxon>
        <taxon>Echinostoma</taxon>
    </lineage>
</organism>
<feature type="region of interest" description="Disordered" evidence="7">
    <location>
        <begin position="77"/>
        <end position="98"/>
    </location>
</feature>
<dbReference type="GO" id="GO:0005758">
    <property type="term" value="C:mitochondrial intermembrane space"/>
    <property type="evidence" value="ECO:0007669"/>
    <property type="project" value="TreeGrafter"/>
</dbReference>
<evidence type="ECO:0000256" key="2">
    <source>
        <dbReference type="ARBA" id="ARBA00006020"/>
    </source>
</evidence>
<comment type="subcellular location">
    <subcellularLocation>
        <location evidence="1 6">Mitochondrion matrix</location>
    </subcellularLocation>
</comment>
<name>A0A183B1I1_9TREM</name>
<comment type="subunit">
    <text evidence="6">Interacts with the iron-sulfur protein subunit within the SDH catalytic dimer.</text>
</comment>
<evidence type="ECO:0000256" key="1">
    <source>
        <dbReference type="ARBA" id="ARBA00004305"/>
    </source>
</evidence>
<dbReference type="AlphaFoldDB" id="A0A183B1I1"/>
<sequence length="132" mass="15178">MSTGSALSSLNHPQRVRLLYKTILRLHRALPQELAELGNKYVKEEFRRHKNCAPEFIRPFMLEWSNYALELSKQIRDAPRVASTNPDPNSTEFGRPLDPSIFDQFSESQLQQLLTLAEEIHLRTGCPEKADS</sequence>
<evidence type="ECO:0000256" key="5">
    <source>
        <dbReference type="ARBA" id="ARBA00023186"/>
    </source>
</evidence>
<evidence type="ECO:0000313" key="10">
    <source>
        <dbReference type="WBParaSite" id="ECPE_0001310401-mRNA-1"/>
    </source>
</evidence>
<reference evidence="10" key="1">
    <citation type="submission" date="2016-06" db="UniProtKB">
        <authorList>
            <consortium name="WormBaseParasite"/>
        </authorList>
    </citation>
    <scope>IDENTIFICATION</scope>
</reference>
<dbReference type="GO" id="GO:0006105">
    <property type="term" value="P:succinate metabolic process"/>
    <property type="evidence" value="ECO:0007669"/>
    <property type="project" value="TreeGrafter"/>
</dbReference>
<evidence type="ECO:0000313" key="9">
    <source>
        <dbReference type="Proteomes" id="UP000272942"/>
    </source>
</evidence>
<keyword evidence="5 6" id="KW-0143">Chaperone</keyword>
<evidence type="ECO:0000313" key="8">
    <source>
        <dbReference type="EMBL" id="VDP90338.1"/>
    </source>
</evidence>
<dbReference type="PANTHER" id="PTHR13137:SF6">
    <property type="entry name" value="SUCCINATE DEHYDROGENASE ASSEMBLY FACTOR 3, MITOCHONDRIAL"/>
    <property type="match status" value="1"/>
</dbReference>
<dbReference type="GO" id="GO:0005759">
    <property type="term" value="C:mitochondrial matrix"/>
    <property type="evidence" value="ECO:0007669"/>
    <property type="project" value="UniProtKB-SubCell"/>
</dbReference>
<dbReference type="InterPro" id="IPR008381">
    <property type="entry name" value="SDHAF3/Sdh7"/>
</dbReference>
<dbReference type="OrthoDB" id="278329at2759"/>
<feature type="compositionally biased region" description="Polar residues" evidence="7">
    <location>
        <begin position="82"/>
        <end position="92"/>
    </location>
</feature>
<dbReference type="PANTHER" id="PTHR13137">
    <property type="entry name" value="DC11 ACN9 HOMOLOG"/>
    <property type="match status" value="1"/>
</dbReference>
<proteinExistence type="inferred from homology"/>
<dbReference type="WBParaSite" id="ECPE_0001310401-mRNA-1">
    <property type="protein sequence ID" value="ECPE_0001310401-mRNA-1"/>
    <property type="gene ID" value="ECPE_0001310401"/>
</dbReference>
<dbReference type="Pfam" id="PF13233">
    <property type="entry name" value="Complex1_LYR_2"/>
    <property type="match status" value="1"/>
</dbReference>
<comment type="similarity">
    <text evidence="2 6">Belongs to the complex I LYR family. SDHAF3 subfamily.</text>
</comment>
<comment type="function">
    <text evidence="6">Plays an essential role in the assembly of succinate dehydrogenase (SDH), an enzyme complex (also referred to as respiratory complex II) that is a component of both the tricarboxylic acid (TCA) cycle and the mitochondrial electron transport chain, and which couples the oxidation of succinate to fumarate with the reduction of ubiquinone (coenzyme Q) to ubiquinol. Promotes maturation of the iron-sulfur protein subunit of the SDH catalytic dimer, protecting it from the deleterious effects of oxidants. May act together with SDHAF1.</text>
</comment>
<keyword evidence="3" id="KW-0809">Transit peptide</keyword>
<accession>A0A183B1I1</accession>
<evidence type="ECO:0000256" key="4">
    <source>
        <dbReference type="ARBA" id="ARBA00023128"/>
    </source>
</evidence>
<dbReference type="GO" id="GO:0034553">
    <property type="term" value="P:mitochondrial respiratory chain complex II assembly"/>
    <property type="evidence" value="ECO:0007669"/>
    <property type="project" value="UniProtKB-UniRule"/>
</dbReference>
<evidence type="ECO:0000256" key="3">
    <source>
        <dbReference type="ARBA" id="ARBA00022946"/>
    </source>
</evidence>
<protein>
    <recommendedName>
        <fullName evidence="6">Succinate dehydrogenase assembly factor 3</fullName>
        <shortName evidence="6">SDH assembly factor 3</shortName>
        <shortName evidence="6">SDHAF3</shortName>
    </recommendedName>
</protein>
<reference evidence="8 9" key="2">
    <citation type="submission" date="2018-11" db="EMBL/GenBank/DDBJ databases">
        <authorList>
            <consortium name="Pathogen Informatics"/>
        </authorList>
    </citation>
    <scope>NUCLEOTIDE SEQUENCE [LARGE SCALE GENOMIC DNA]</scope>
    <source>
        <strain evidence="8 9">Egypt</strain>
    </source>
</reference>
<dbReference type="EMBL" id="UZAN01054221">
    <property type="protein sequence ID" value="VDP90338.1"/>
    <property type="molecule type" value="Genomic_DNA"/>
</dbReference>
<evidence type="ECO:0000256" key="6">
    <source>
        <dbReference type="RuleBase" id="RU368039"/>
    </source>
</evidence>
<dbReference type="Proteomes" id="UP000272942">
    <property type="component" value="Unassembled WGS sequence"/>
</dbReference>
<evidence type="ECO:0000256" key="7">
    <source>
        <dbReference type="SAM" id="MobiDB-lite"/>
    </source>
</evidence>
<gene>
    <name evidence="8" type="ORF">ECPE_LOCUS13066</name>
</gene>